<gene>
    <name evidence="2" type="ORF">SYV04_33660</name>
</gene>
<accession>A0ABU5HF05</accession>
<comment type="caution">
    <text evidence="2">The sequence shown here is derived from an EMBL/GenBank/DDBJ whole genome shotgun (WGS) entry which is preliminary data.</text>
</comment>
<proteinExistence type="predicted"/>
<evidence type="ECO:0000256" key="1">
    <source>
        <dbReference type="SAM" id="MobiDB-lite"/>
    </source>
</evidence>
<feature type="region of interest" description="Disordered" evidence="1">
    <location>
        <begin position="25"/>
        <end position="46"/>
    </location>
</feature>
<dbReference type="Proteomes" id="UP001291309">
    <property type="component" value="Unassembled WGS sequence"/>
</dbReference>
<dbReference type="RefSeq" id="WP_321550097.1">
    <property type="nucleotide sequence ID" value="NZ_JAXIVS010000014.1"/>
</dbReference>
<name>A0ABU5HF05_9BACT</name>
<sequence>MGHLFVPAALVLWVAVAVVRMWATPQVPPTPAPAPQERQSQQQNER</sequence>
<protein>
    <submittedName>
        <fullName evidence="2">Uncharacterized protein</fullName>
    </submittedName>
</protein>
<reference evidence="2 3" key="1">
    <citation type="submission" date="2023-12" db="EMBL/GenBank/DDBJ databases">
        <title>the genome sequence of Hyalangium sp. s54d21.</title>
        <authorList>
            <person name="Zhang X."/>
        </authorList>
    </citation>
    <scope>NUCLEOTIDE SEQUENCE [LARGE SCALE GENOMIC DNA]</scope>
    <source>
        <strain evidence="3">s54d21</strain>
    </source>
</reference>
<dbReference type="EMBL" id="JAXIVS010000014">
    <property type="protein sequence ID" value="MDY7231387.1"/>
    <property type="molecule type" value="Genomic_DNA"/>
</dbReference>
<keyword evidence="3" id="KW-1185">Reference proteome</keyword>
<feature type="compositionally biased region" description="Polar residues" evidence="1">
    <location>
        <begin position="37"/>
        <end position="46"/>
    </location>
</feature>
<evidence type="ECO:0000313" key="3">
    <source>
        <dbReference type="Proteomes" id="UP001291309"/>
    </source>
</evidence>
<evidence type="ECO:0000313" key="2">
    <source>
        <dbReference type="EMBL" id="MDY7231387.1"/>
    </source>
</evidence>
<organism evidence="2 3">
    <name type="scientific">Hyalangium rubrum</name>
    <dbReference type="NCBI Taxonomy" id="3103134"/>
    <lineage>
        <taxon>Bacteria</taxon>
        <taxon>Pseudomonadati</taxon>
        <taxon>Myxococcota</taxon>
        <taxon>Myxococcia</taxon>
        <taxon>Myxococcales</taxon>
        <taxon>Cystobacterineae</taxon>
        <taxon>Archangiaceae</taxon>
        <taxon>Hyalangium</taxon>
    </lineage>
</organism>